<feature type="transmembrane region" description="Helical" evidence="1">
    <location>
        <begin position="12"/>
        <end position="34"/>
    </location>
</feature>
<dbReference type="AlphaFoldDB" id="A0A8T2KH64"/>
<keyword evidence="1" id="KW-0472">Membrane</keyword>
<evidence type="ECO:0000313" key="2">
    <source>
        <dbReference type="EMBL" id="KAG8454737.1"/>
    </source>
</evidence>
<dbReference type="Proteomes" id="UP000812440">
    <property type="component" value="Chromosome 1"/>
</dbReference>
<dbReference type="EMBL" id="JAACNH010000001">
    <property type="protein sequence ID" value="KAG8454737.1"/>
    <property type="molecule type" value="Genomic_DNA"/>
</dbReference>
<gene>
    <name evidence="2" type="ORF">GDO86_001091</name>
</gene>
<protein>
    <submittedName>
        <fullName evidence="2">Uncharacterized protein</fullName>
    </submittedName>
</protein>
<proteinExistence type="predicted"/>
<comment type="caution">
    <text evidence="2">The sequence shown here is derived from an EMBL/GenBank/DDBJ whole genome shotgun (WGS) entry which is preliminary data.</text>
</comment>
<keyword evidence="1" id="KW-0812">Transmembrane</keyword>
<evidence type="ECO:0000313" key="3">
    <source>
        <dbReference type="Proteomes" id="UP000812440"/>
    </source>
</evidence>
<organism evidence="2 3">
    <name type="scientific">Hymenochirus boettgeri</name>
    <name type="common">Congo dwarf clawed frog</name>
    <dbReference type="NCBI Taxonomy" id="247094"/>
    <lineage>
        <taxon>Eukaryota</taxon>
        <taxon>Metazoa</taxon>
        <taxon>Chordata</taxon>
        <taxon>Craniata</taxon>
        <taxon>Vertebrata</taxon>
        <taxon>Euteleostomi</taxon>
        <taxon>Amphibia</taxon>
        <taxon>Batrachia</taxon>
        <taxon>Anura</taxon>
        <taxon>Pipoidea</taxon>
        <taxon>Pipidae</taxon>
        <taxon>Pipinae</taxon>
        <taxon>Hymenochirus</taxon>
    </lineage>
</organism>
<keyword evidence="3" id="KW-1185">Reference proteome</keyword>
<sequence>MLPFYRFTAVRYHVQTYAPFIAIAIDCMEICLIWQYKYTDQGQGLWLFLLMPRSGVSILAVFSFLMLKFLIQYKFLYNINTILQPSNIVH</sequence>
<evidence type="ECO:0000256" key="1">
    <source>
        <dbReference type="SAM" id="Phobius"/>
    </source>
</evidence>
<accession>A0A8T2KH64</accession>
<name>A0A8T2KH64_9PIPI</name>
<keyword evidence="1" id="KW-1133">Transmembrane helix</keyword>
<reference evidence="2" key="1">
    <citation type="thesis" date="2020" institute="ProQuest LLC" country="789 East Eisenhower Parkway, Ann Arbor, MI, USA">
        <title>Comparative Genomics and Chromosome Evolution.</title>
        <authorList>
            <person name="Mudd A.B."/>
        </authorList>
    </citation>
    <scope>NUCLEOTIDE SEQUENCE</scope>
    <source>
        <strain evidence="2">Female2</strain>
        <tissue evidence="2">Blood</tissue>
    </source>
</reference>
<feature type="transmembrane region" description="Helical" evidence="1">
    <location>
        <begin position="46"/>
        <end position="71"/>
    </location>
</feature>